<accession>A0A1I0JBX5</accession>
<dbReference type="PANTHER" id="PTHR35093">
    <property type="entry name" value="OUTER MEMBRANE PROTEIN NMB0088-RELATED"/>
    <property type="match status" value="1"/>
</dbReference>
<keyword evidence="7" id="KW-0998">Cell outer membrane</keyword>
<evidence type="ECO:0000256" key="2">
    <source>
        <dbReference type="ARBA" id="ARBA00008163"/>
    </source>
</evidence>
<dbReference type="RefSeq" id="WP_081804725.1">
    <property type="nucleotide sequence ID" value="NZ_FOHT01000040.1"/>
</dbReference>
<feature type="chain" id="PRO_5010381334" evidence="8">
    <location>
        <begin position="21"/>
        <end position="429"/>
    </location>
</feature>
<evidence type="ECO:0000256" key="5">
    <source>
        <dbReference type="ARBA" id="ARBA00022729"/>
    </source>
</evidence>
<dbReference type="Proteomes" id="UP000181981">
    <property type="component" value="Unassembled WGS sequence"/>
</dbReference>
<dbReference type="PANTHER" id="PTHR35093:SF8">
    <property type="entry name" value="OUTER MEMBRANE PROTEIN NMB0088-RELATED"/>
    <property type="match status" value="1"/>
</dbReference>
<keyword evidence="4" id="KW-0812">Transmembrane</keyword>
<evidence type="ECO:0000256" key="4">
    <source>
        <dbReference type="ARBA" id="ARBA00022692"/>
    </source>
</evidence>
<keyword evidence="6" id="KW-0472">Membrane</keyword>
<dbReference type="SUPFAM" id="SSF56935">
    <property type="entry name" value="Porins"/>
    <property type="match status" value="1"/>
</dbReference>
<dbReference type="GO" id="GO:0009279">
    <property type="term" value="C:cell outer membrane"/>
    <property type="evidence" value="ECO:0007669"/>
    <property type="project" value="UniProtKB-SubCell"/>
</dbReference>
<dbReference type="GO" id="GO:0015483">
    <property type="term" value="F:long-chain fatty acid transporting porin activity"/>
    <property type="evidence" value="ECO:0007669"/>
    <property type="project" value="TreeGrafter"/>
</dbReference>
<proteinExistence type="inferred from homology"/>
<comment type="subcellular location">
    <subcellularLocation>
        <location evidence="1">Cell outer membrane</location>
        <topology evidence="1">Multi-pass membrane protein</topology>
    </subcellularLocation>
</comment>
<evidence type="ECO:0000256" key="7">
    <source>
        <dbReference type="ARBA" id="ARBA00023237"/>
    </source>
</evidence>
<dbReference type="AlphaFoldDB" id="A0A1I0JBX5"/>
<dbReference type="InterPro" id="IPR005017">
    <property type="entry name" value="OMPP1/FadL/TodX"/>
</dbReference>
<evidence type="ECO:0000313" key="9">
    <source>
        <dbReference type="EMBL" id="SEU07310.1"/>
    </source>
</evidence>
<dbReference type="EMBL" id="FOHT01000040">
    <property type="protein sequence ID" value="SEU07310.1"/>
    <property type="molecule type" value="Genomic_DNA"/>
</dbReference>
<keyword evidence="3" id="KW-1134">Transmembrane beta strand</keyword>
<evidence type="ECO:0000256" key="8">
    <source>
        <dbReference type="SAM" id="SignalP"/>
    </source>
</evidence>
<organism evidence="9 10">
    <name type="scientific">Draconibacterium orientale</name>
    <dbReference type="NCBI Taxonomy" id="1168034"/>
    <lineage>
        <taxon>Bacteria</taxon>
        <taxon>Pseudomonadati</taxon>
        <taxon>Bacteroidota</taxon>
        <taxon>Bacteroidia</taxon>
        <taxon>Marinilabiliales</taxon>
        <taxon>Prolixibacteraceae</taxon>
        <taxon>Draconibacterium</taxon>
    </lineage>
</organism>
<dbReference type="OrthoDB" id="9922at2"/>
<feature type="signal peptide" evidence="8">
    <location>
        <begin position="1"/>
        <end position="20"/>
    </location>
</feature>
<dbReference type="Gene3D" id="2.40.160.60">
    <property type="entry name" value="Outer membrane protein transport protein (OMPP1/FadL/TodX)"/>
    <property type="match status" value="1"/>
</dbReference>
<gene>
    <name evidence="9" type="ORF">SAMN05444285_14018</name>
</gene>
<evidence type="ECO:0000256" key="3">
    <source>
        <dbReference type="ARBA" id="ARBA00022452"/>
    </source>
</evidence>
<evidence type="ECO:0000256" key="6">
    <source>
        <dbReference type="ARBA" id="ARBA00023136"/>
    </source>
</evidence>
<evidence type="ECO:0000313" key="10">
    <source>
        <dbReference type="Proteomes" id="UP000181981"/>
    </source>
</evidence>
<protein>
    <submittedName>
        <fullName evidence="9">Long-chain fatty acid transport protein</fullName>
    </submittedName>
</protein>
<reference evidence="9 10" key="1">
    <citation type="submission" date="2016-10" db="EMBL/GenBank/DDBJ databases">
        <authorList>
            <person name="de Groot N.N."/>
        </authorList>
    </citation>
    <scope>NUCLEOTIDE SEQUENCE [LARGE SCALE GENOMIC DNA]</scope>
    <source>
        <strain evidence="9 10">DSM 25947</strain>
    </source>
</reference>
<sequence length="429" mass="47091">MKRILISFSLLCIVAISAHAQMDNLANMSAKWIRSNVRNAALDGGADMVNYNPAGLAILHDGIYLSFSNQMLFRSPQHAFNFGAGELSYEQDGSDPFLPMFYAAYKKNKLAVSTGVYVVGGGATVDYPYGSFNTNLIGNMMLPVMGGDYSSLDKQMLEASSYYLAVPLNFSYAISEKVAVSLGGRYIRGINNTKAGITFSGSNLAPDYALNIDYKSSATGYGAIVGVNYKANDKLNIAIHYESRVKLEFEVDDNSGNYELESDGTKRRRDLPAVLNTGLTYQLTSKLIAGADFNYYFQKGAEWGKMQHPETGQYVDASDAAGDCFTANLGFTYLLNDKWQLSAGGSFTNFMYDDMELYYTKMGLYEALKYDNLNIGLGAGYNITKNIMVDLGVARAFWQDKTIRSLHAGIPVSVTDKSYVAAIGVDIRF</sequence>
<evidence type="ECO:0000256" key="1">
    <source>
        <dbReference type="ARBA" id="ARBA00004571"/>
    </source>
</evidence>
<keyword evidence="5 8" id="KW-0732">Signal</keyword>
<dbReference type="Pfam" id="PF03349">
    <property type="entry name" value="Toluene_X"/>
    <property type="match status" value="1"/>
</dbReference>
<comment type="similarity">
    <text evidence="2">Belongs to the OmpP1/FadL family.</text>
</comment>
<name>A0A1I0JBX5_9BACT</name>